<sequence length="68" mass="7943">MLHYLMSVINSFLLLGLLIRIIVKVINVVMVHKNVFYFKILEATISQVKANTQPFCSCVTVLNWLQFW</sequence>
<keyword evidence="1" id="KW-0812">Transmembrane</keyword>
<organism evidence="2">
    <name type="scientific">Anguilla anguilla</name>
    <name type="common">European freshwater eel</name>
    <name type="synonym">Muraena anguilla</name>
    <dbReference type="NCBI Taxonomy" id="7936"/>
    <lineage>
        <taxon>Eukaryota</taxon>
        <taxon>Metazoa</taxon>
        <taxon>Chordata</taxon>
        <taxon>Craniata</taxon>
        <taxon>Vertebrata</taxon>
        <taxon>Euteleostomi</taxon>
        <taxon>Actinopterygii</taxon>
        <taxon>Neopterygii</taxon>
        <taxon>Teleostei</taxon>
        <taxon>Anguilliformes</taxon>
        <taxon>Anguillidae</taxon>
        <taxon>Anguilla</taxon>
    </lineage>
</organism>
<keyword evidence="1" id="KW-0472">Membrane</keyword>
<protein>
    <submittedName>
        <fullName evidence="2">Uncharacterized protein</fullName>
    </submittedName>
</protein>
<keyword evidence="1" id="KW-1133">Transmembrane helix</keyword>
<dbReference type="AlphaFoldDB" id="A0A0E9VT46"/>
<name>A0A0E9VT46_ANGAN</name>
<feature type="transmembrane region" description="Helical" evidence="1">
    <location>
        <begin position="12"/>
        <end position="31"/>
    </location>
</feature>
<dbReference type="EMBL" id="GBXM01028052">
    <property type="protein sequence ID" value="JAH80525.1"/>
    <property type="molecule type" value="Transcribed_RNA"/>
</dbReference>
<reference evidence="2" key="1">
    <citation type="submission" date="2014-11" db="EMBL/GenBank/DDBJ databases">
        <authorList>
            <person name="Amaro Gonzalez C."/>
        </authorList>
    </citation>
    <scope>NUCLEOTIDE SEQUENCE</scope>
</reference>
<accession>A0A0E9VT46</accession>
<reference evidence="2" key="2">
    <citation type="journal article" date="2015" name="Fish Shellfish Immunol.">
        <title>Early steps in the European eel (Anguilla anguilla)-Vibrio vulnificus interaction in the gills: Role of the RtxA13 toxin.</title>
        <authorList>
            <person name="Callol A."/>
            <person name="Pajuelo D."/>
            <person name="Ebbesson L."/>
            <person name="Teles M."/>
            <person name="MacKenzie S."/>
            <person name="Amaro C."/>
        </authorList>
    </citation>
    <scope>NUCLEOTIDE SEQUENCE</scope>
</reference>
<proteinExistence type="predicted"/>
<evidence type="ECO:0000256" key="1">
    <source>
        <dbReference type="SAM" id="Phobius"/>
    </source>
</evidence>
<evidence type="ECO:0000313" key="2">
    <source>
        <dbReference type="EMBL" id="JAH80525.1"/>
    </source>
</evidence>